<dbReference type="OrthoDB" id="115239at2"/>
<organism evidence="3 4">
    <name type="scientific">Arenimonas malthae CC-JY-1</name>
    <dbReference type="NCBI Taxonomy" id="1384054"/>
    <lineage>
        <taxon>Bacteria</taxon>
        <taxon>Pseudomonadati</taxon>
        <taxon>Pseudomonadota</taxon>
        <taxon>Gammaproteobacteria</taxon>
        <taxon>Lysobacterales</taxon>
        <taxon>Lysobacteraceae</taxon>
        <taxon>Arenimonas</taxon>
    </lineage>
</organism>
<evidence type="ECO:0000256" key="1">
    <source>
        <dbReference type="SAM" id="SignalP"/>
    </source>
</evidence>
<dbReference type="InterPro" id="IPR011330">
    <property type="entry name" value="Glyco_hydro/deAcase_b/a-brl"/>
</dbReference>
<dbReference type="InterPro" id="IPR002509">
    <property type="entry name" value="NODB_dom"/>
</dbReference>
<keyword evidence="4" id="KW-1185">Reference proteome</keyword>
<dbReference type="RefSeq" id="WP_043803371.1">
    <property type="nucleotide sequence ID" value="NZ_AVCH01000161.1"/>
</dbReference>
<keyword evidence="1" id="KW-0732">Signal</keyword>
<reference evidence="3 4" key="1">
    <citation type="submission" date="2013-09" db="EMBL/GenBank/DDBJ databases">
        <title>Genome sequencing of Arenimonas malthae.</title>
        <authorList>
            <person name="Chen F."/>
            <person name="Wang G."/>
        </authorList>
    </citation>
    <scope>NUCLEOTIDE SEQUENCE [LARGE SCALE GENOMIC DNA]</scope>
    <source>
        <strain evidence="3 4">CC-JY-1</strain>
    </source>
</reference>
<accession>A0A091B701</accession>
<evidence type="ECO:0000313" key="4">
    <source>
        <dbReference type="Proteomes" id="UP000029392"/>
    </source>
</evidence>
<dbReference type="GO" id="GO:0016810">
    <property type="term" value="F:hydrolase activity, acting on carbon-nitrogen (but not peptide) bonds"/>
    <property type="evidence" value="ECO:0007669"/>
    <property type="project" value="InterPro"/>
</dbReference>
<feature type="chain" id="PRO_5001869528" description="NodB homology domain-containing protein" evidence="1">
    <location>
        <begin position="19"/>
        <end position="320"/>
    </location>
</feature>
<feature type="domain" description="NodB homology" evidence="2">
    <location>
        <begin position="20"/>
        <end position="158"/>
    </location>
</feature>
<dbReference type="AlphaFoldDB" id="A0A091B701"/>
<dbReference type="eggNOG" id="COG0726">
    <property type="taxonomic scope" value="Bacteria"/>
</dbReference>
<dbReference type="PATRIC" id="fig|1384054.3.peg.1620"/>
<dbReference type="EMBL" id="AVCH01000161">
    <property type="protein sequence ID" value="KFN47481.1"/>
    <property type="molecule type" value="Genomic_DNA"/>
</dbReference>
<evidence type="ECO:0000313" key="3">
    <source>
        <dbReference type="EMBL" id="KFN47481.1"/>
    </source>
</evidence>
<feature type="signal peptide" evidence="1">
    <location>
        <begin position="1"/>
        <end position="18"/>
    </location>
</feature>
<dbReference type="GO" id="GO:0005975">
    <property type="term" value="P:carbohydrate metabolic process"/>
    <property type="evidence" value="ECO:0007669"/>
    <property type="project" value="InterPro"/>
</dbReference>
<dbReference type="SUPFAM" id="SSF88713">
    <property type="entry name" value="Glycoside hydrolase/deacetylase"/>
    <property type="match status" value="1"/>
</dbReference>
<proteinExistence type="predicted"/>
<evidence type="ECO:0000259" key="2">
    <source>
        <dbReference type="Pfam" id="PF01522"/>
    </source>
</evidence>
<protein>
    <recommendedName>
        <fullName evidence="2">NodB homology domain-containing protein</fullName>
    </recommendedName>
</protein>
<comment type="caution">
    <text evidence="3">The sequence shown here is derived from an EMBL/GenBank/DDBJ whole genome shotgun (WGS) entry which is preliminary data.</text>
</comment>
<dbReference type="Gene3D" id="3.20.20.370">
    <property type="entry name" value="Glycoside hydrolase/deacetylase"/>
    <property type="match status" value="1"/>
</dbReference>
<sequence>MRLFSALVMLLAAGLAAAAGPDRRIAITVDDLPWASLGDGAGRPLDAAMRAHHARLMAAIRAGGDPVIGFVNEGKLGADPASRAERTAMLRDWLDAGTELGNHTRGHVDLHAVGLPAYQANILAGEQVLRPLLAERGQHPQWFRHPYLRAGTSAADKAALAAFLAEHGYRIAPVTVDHSDWIWARAYRNVLDDGADEATLARLRTGYVPYMMAKVDYYERFSLALLGYALPQTWLLHANELNAATWTALMAGLDERGYRRVSLAEAMADPAYARDDAYTGRWGPSWLHRWAMAEKKPRAFYDGEPETPRWVLDLAGVESE</sequence>
<gene>
    <name evidence="3" type="ORF">N790_01865</name>
</gene>
<dbReference type="STRING" id="1384054.N790_01865"/>
<name>A0A091B701_9GAMM</name>
<dbReference type="Proteomes" id="UP000029392">
    <property type="component" value="Unassembled WGS sequence"/>
</dbReference>
<dbReference type="Pfam" id="PF01522">
    <property type="entry name" value="Polysacc_deac_1"/>
    <property type="match status" value="1"/>
</dbReference>